<reference evidence="2" key="2">
    <citation type="submission" date="2022-01" db="EMBL/GenBank/DDBJ databases">
        <authorList>
            <person name="Yamashiro T."/>
            <person name="Shiraishi A."/>
            <person name="Satake H."/>
            <person name="Nakayama K."/>
        </authorList>
    </citation>
    <scope>NUCLEOTIDE SEQUENCE</scope>
</reference>
<feature type="transmembrane region" description="Helical" evidence="1">
    <location>
        <begin position="54"/>
        <end position="74"/>
    </location>
</feature>
<keyword evidence="1" id="KW-0472">Membrane</keyword>
<organism evidence="2 3">
    <name type="scientific">Tanacetum coccineum</name>
    <dbReference type="NCBI Taxonomy" id="301880"/>
    <lineage>
        <taxon>Eukaryota</taxon>
        <taxon>Viridiplantae</taxon>
        <taxon>Streptophyta</taxon>
        <taxon>Embryophyta</taxon>
        <taxon>Tracheophyta</taxon>
        <taxon>Spermatophyta</taxon>
        <taxon>Magnoliopsida</taxon>
        <taxon>eudicotyledons</taxon>
        <taxon>Gunneridae</taxon>
        <taxon>Pentapetalae</taxon>
        <taxon>asterids</taxon>
        <taxon>campanulids</taxon>
        <taxon>Asterales</taxon>
        <taxon>Asteraceae</taxon>
        <taxon>Asteroideae</taxon>
        <taxon>Anthemideae</taxon>
        <taxon>Anthemidinae</taxon>
        <taxon>Tanacetum</taxon>
    </lineage>
</organism>
<evidence type="ECO:0000313" key="3">
    <source>
        <dbReference type="Proteomes" id="UP001151760"/>
    </source>
</evidence>
<keyword evidence="3" id="KW-1185">Reference proteome</keyword>
<accession>A0ABQ5F7P3</accession>
<evidence type="ECO:0000256" key="1">
    <source>
        <dbReference type="SAM" id="Phobius"/>
    </source>
</evidence>
<evidence type="ECO:0000313" key="2">
    <source>
        <dbReference type="EMBL" id="GJT58935.1"/>
    </source>
</evidence>
<reference evidence="2" key="1">
    <citation type="journal article" date="2022" name="Int. J. Mol. Sci.">
        <title>Draft Genome of Tanacetum Coccineum: Genomic Comparison of Closely Related Tanacetum-Family Plants.</title>
        <authorList>
            <person name="Yamashiro T."/>
            <person name="Shiraishi A."/>
            <person name="Nakayama K."/>
            <person name="Satake H."/>
        </authorList>
    </citation>
    <scope>NUCLEOTIDE SEQUENCE</scope>
</reference>
<keyword evidence="1" id="KW-1133">Transmembrane helix</keyword>
<dbReference type="Proteomes" id="UP001151760">
    <property type="component" value="Unassembled WGS sequence"/>
</dbReference>
<keyword evidence="1" id="KW-0812">Transmembrane</keyword>
<sequence>MAKEEVAKGGGFAWWPSCGDNARSCVMQCTLPTQGMRSIISTVSISPKGFLPSILLLVVIIVTVVIVVVTVILVVVVVAIIGVVIVVTIIGVVVAHRALLPDPLTSWLWVSFPQSFRLLNRNIFLQYFCSRAILIGQEPFEFSPGYLVGLLYSNRFGIGIPPGQGILGVSLGSVFLFELSVLAMVAACASRAAATLSATSCQMAA</sequence>
<protein>
    <submittedName>
        <fullName evidence="2">Uncharacterized protein</fullName>
    </submittedName>
</protein>
<proteinExistence type="predicted"/>
<dbReference type="EMBL" id="BQNB010017063">
    <property type="protein sequence ID" value="GJT58935.1"/>
    <property type="molecule type" value="Genomic_DNA"/>
</dbReference>
<gene>
    <name evidence="2" type="ORF">Tco_1002468</name>
</gene>
<comment type="caution">
    <text evidence="2">The sequence shown here is derived from an EMBL/GenBank/DDBJ whole genome shotgun (WGS) entry which is preliminary data.</text>
</comment>
<name>A0ABQ5F7P3_9ASTR</name>
<feature type="transmembrane region" description="Helical" evidence="1">
    <location>
        <begin position="80"/>
        <end position="100"/>
    </location>
</feature>